<dbReference type="RefSeq" id="WP_086333212.1">
    <property type="nucleotide sequence ID" value="NZ_NART01000061.1"/>
</dbReference>
<dbReference type="Gene3D" id="2.40.50.230">
    <property type="entry name" value="Gp5 N-terminal domain"/>
    <property type="match status" value="1"/>
</dbReference>
<protein>
    <recommendedName>
        <fullName evidence="7">Type VI secretion system tip protein VgrG</fullName>
    </recommendedName>
</protein>
<keyword evidence="6" id="KW-1185">Reference proteome</keyword>
<dbReference type="Proteomes" id="UP000194800">
    <property type="component" value="Unassembled WGS sequence"/>
</dbReference>
<feature type="compositionally biased region" description="Acidic residues" evidence="1">
    <location>
        <begin position="385"/>
        <end position="399"/>
    </location>
</feature>
<proteinExistence type="predicted"/>
<feature type="compositionally biased region" description="Low complexity" evidence="1">
    <location>
        <begin position="365"/>
        <end position="384"/>
    </location>
</feature>
<reference evidence="5 6" key="1">
    <citation type="submission" date="2017-03" db="EMBL/GenBank/DDBJ databases">
        <title>Comparative genomics of honeybee gut symbionts reveal geographically distinct and subgroup specific antibiotic resistance.</title>
        <authorList>
            <person name="Ludvigsen J."/>
            <person name="Porcellato D."/>
            <person name="Labee-Lund T.M."/>
            <person name="Amdam G.V."/>
            <person name="Rudi K."/>
        </authorList>
    </citation>
    <scope>NUCLEOTIDE SEQUENCE [LARGE SCALE GENOMIC DNA]</scope>
    <source>
        <strain evidence="5 6">A-9-12</strain>
    </source>
</reference>
<evidence type="ECO:0000259" key="3">
    <source>
        <dbReference type="Pfam" id="PF10106"/>
    </source>
</evidence>
<dbReference type="InterPro" id="IPR037026">
    <property type="entry name" value="Vgr_OB-fold_dom_sf"/>
</dbReference>
<feature type="compositionally biased region" description="Low complexity" evidence="1">
    <location>
        <begin position="400"/>
        <end position="421"/>
    </location>
</feature>
<dbReference type="NCBIfam" id="TIGR01646">
    <property type="entry name" value="vgr_GE"/>
    <property type="match status" value="1"/>
</dbReference>
<dbReference type="Pfam" id="PF05954">
    <property type="entry name" value="Phage_GPD"/>
    <property type="match status" value="1"/>
</dbReference>
<evidence type="ECO:0000259" key="2">
    <source>
        <dbReference type="Pfam" id="PF04717"/>
    </source>
</evidence>
<feature type="domain" description="Putative type VI secretion system Rhs element associated Vgr" evidence="4">
    <location>
        <begin position="618"/>
        <end position="718"/>
    </location>
</feature>
<dbReference type="SUPFAM" id="SSF69255">
    <property type="entry name" value="gp5 N-terminal domain-like"/>
    <property type="match status" value="1"/>
</dbReference>
<dbReference type="InterPro" id="IPR028244">
    <property type="entry name" value="T6SS_Rhs_Vgr_dom"/>
</dbReference>
<dbReference type="InterPro" id="IPR006533">
    <property type="entry name" value="T6SS_Vgr_RhsGE"/>
</dbReference>
<dbReference type="Pfam" id="PF13296">
    <property type="entry name" value="T6SS_Vgr"/>
    <property type="match status" value="1"/>
</dbReference>
<dbReference type="Pfam" id="PF04717">
    <property type="entry name" value="Phage_base_V"/>
    <property type="match status" value="1"/>
</dbReference>
<feature type="domain" description="Gp5/Type VI secretion system Vgr protein OB-fold" evidence="2">
    <location>
        <begin position="532"/>
        <end position="597"/>
    </location>
</feature>
<evidence type="ECO:0000259" key="4">
    <source>
        <dbReference type="Pfam" id="PF13296"/>
    </source>
</evidence>
<accession>A0ABX3YVL7</accession>
<feature type="compositionally biased region" description="Polar residues" evidence="1">
    <location>
        <begin position="343"/>
        <end position="354"/>
    </location>
</feature>
<dbReference type="EMBL" id="NART01000061">
    <property type="protein sequence ID" value="OTQ08910.1"/>
    <property type="molecule type" value="Genomic_DNA"/>
</dbReference>
<comment type="caution">
    <text evidence="5">The sequence shown here is derived from an EMBL/GenBank/DDBJ whole genome shotgun (WGS) entry which is preliminary data.</text>
</comment>
<gene>
    <name evidence="5" type="ORF">B6C91_10880</name>
</gene>
<name>A0ABX3YVL7_9GAMM</name>
<feature type="domain" description="DUF2345" evidence="3">
    <location>
        <begin position="736"/>
        <end position="883"/>
    </location>
</feature>
<dbReference type="InterPro" id="IPR018769">
    <property type="entry name" value="VgrG2_DUF2345"/>
</dbReference>
<dbReference type="InterPro" id="IPR006531">
    <property type="entry name" value="Gp5/Vgr_OB"/>
</dbReference>
<sequence length="972" mass="107372">MKYIEDNMDKGLTNLVNQLGNGLSRGLKNGLVNGAGHNRYTLNMDGLPAEISILQVEGNEQLNQPWHYTITFTSSNKHLLVESFLNQNACLSFNSANSNNLSDIATKGLDALNSLTSANPLQALKQSEPLKQLDKFTQSNPLDSLNSLTQLNPLNSLNSLLSQGGSRTLYGVITQFSQLSVSNDEARYQVVLSSQLAKLALSHNCAIFQNQSVISVVEEVLRGHGYTGIDYRLALKEQYPEREFITQWQESDLEFIQRLLADVGVYFRFETHGEHNCDVMVISDYEQGYQQVADIVYKQPSGTLDNGVESVWDMTLHSQMVEASVTVQDYNYRDAQANLLGEVNSQQKDNTTYGTDYRYDEHYKGLNSNGNSNNGIDSDTNNNNDDADDENSGDIDTDDSNGNNNDNSSDISTNSGNTSNGVESGEWYASIRHERAISRQILIRGKSNQANLAPGQHIRIKGSAIAGIDEGIMILTVQGQGNRSDAYELSFTAIPYQPLKPYRPEPIPFPTIDGTLPARVTSPDNDTYGYIDTQGRYRVKFNFDLKKWRNGEESLWLRLAKPYAGSTYGFHFPLIDGTEVAVAFTNGNPDRPYIAHAMHDSQHPDHVTTINKHRNVIRTPANNKLRMDDKRGQEHIKLATEYGKTQLNIGHLVDQNKTQRGEGFELRTDEWGAIAANKGLYLTSQTEPKAQGKQLDMQGAITQLENALSIAKALQNAATASEAHGADTDSQEQLKTTLTQLAQSGILAYAQEGIALTSPENIQLSTSNSVSVTSENQTDINALKNITVSSGESIGLFAHKSGMKVFANQGDVEVQAQNANLNMAAKQDIKIDSVDGELTITASKDLTLMCGGSYIKISSEGIELGTADNVYIKSNVLQKMGPATKNILEILLPKAIPNEFSSSKTYSLKYLMVNDEDQPYKNTKYLAFMEDGSVKQGQTDDKGYTERFYTKKEEKIAIRLLISKTSNGEFIN</sequence>
<dbReference type="Pfam" id="PF10106">
    <property type="entry name" value="DUF2345"/>
    <property type="match status" value="1"/>
</dbReference>
<evidence type="ECO:0000256" key="1">
    <source>
        <dbReference type="SAM" id="MobiDB-lite"/>
    </source>
</evidence>
<evidence type="ECO:0000313" key="5">
    <source>
        <dbReference type="EMBL" id="OTQ08910.1"/>
    </source>
</evidence>
<dbReference type="SUPFAM" id="SSF69279">
    <property type="entry name" value="Phage tail proteins"/>
    <property type="match status" value="4"/>
</dbReference>
<evidence type="ECO:0008006" key="7">
    <source>
        <dbReference type="Google" id="ProtNLM"/>
    </source>
</evidence>
<evidence type="ECO:0000313" key="6">
    <source>
        <dbReference type="Proteomes" id="UP000194800"/>
    </source>
</evidence>
<dbReference type="Gene3D" id="2.30.110.50">
    <property type="match status" value="2"/>
</dbReference>
<organism evidence="5 6">
    <name type="scientific">Gilliamella apicola</name>
    <dbReference type="NCBI Taxonomy" id="1196095"/>
    <lineage>
        <taxon>Bacteria</taxon>
        <taxon>Pseudomonadati</taxon>
        <taxon>Pseudomonadota</taxon>
        <taxon>Gammaproteobacteria</taxon>
        <taxon>Orbales</taxon>
        <taxon>Orbaceae</taxon>
        <taxon>Gilliamella</taxon>
    </lineage>
</organism>
<feature type="region of interest" description="Disordered" evidence="1">
    <location>
        <begin position="341"/>
        <end position="422"/>
    </location>
</feature>